<accession>A0A2R7Y5B9</accession>
<gene>
    <name evidence="1" type="ORF">B9J98_03815</name>
</gene>
<proteinExistence type="predicted"/>
<reference evidence="1 2" key="1">
    <citation type="submission" date="2017-04" db="EMBL/GenBank/DDBJ databases">
        <title>Draft Aigarchaeota genome from a New Zealand hot spring.</title>
        <authorList>
            <person name="Reysenbach A.-L."/>
            <person name="Donaho J.A."/>
            <person name="Gerhart J."/>
            <person name="Kelley J.F."/>
            <person name="Kouba K."/>
            <person name="Podar M."/>
            <person name="Stott M."/>
        </authorList>
    </citation>
    <scope>NUCLEOTIDE SEQUENCE [LARGE SCALE GENOMIC DNA]</scope>
    <source>
        <strain evidence="1">NZ13_MG1</strain>
    </source>
</reference>
<dbReference type="EMBL" id="NDWU01000007">
    <property type="protein sequence ID" value="PUA32710.1"/>
    <property type="molecule type" value="Genomic_DNA"/>
</dbReference>
<name>A0A2R7Y5B9_9ARCH</name>
<protein>
    <submittedName>
        <fullName evidence="1">Uncharacterized protein</fullName>
    </submittedName>
</protein>
<dbReference type="Proteomes" id="UP000244066">
    <property type="component" value="Unassembled WGS sequence"/>
</dbReference>
<sequence>MRDRLNEVTTKLTLISERIKQRQNQYSARSKELFDACVKALMSSEKDKAIVYANELSNMRKAMSTVMRSQFSIEGLVNRLQTINDVAELREVILPIKGVLDELKGQLSGILPNASRSIREVEEAVEDAIYGIGTVSDTIVEPSVSDEEVRKILMEASEVAAQRLKHEKLEDLNEAVSYR</sequence>
<evidence type="ECO:0000313" key="2">
    <source>
        <dbReference type="Proteomes" id="UP000244066"/>
    </source>
</evidence>
<comment type="caution">
    <text evidence="1">The sequence shown here is derived from an EMBL/GenBank/DDBJ whole genome shotgun (WGS) entry which is preliminary data.</text>
</comment>
<dbReference type="AlphaFoldDB" id="A0A2R7Y5B9"/>
<organism evidence="1 2">
    <name type="scientific">Candidatus Terraquivivens tikiterensis</name>
    <dbReference type="NCBI Taxonomy" id="1980982"/>
    <lineage>
        <taxon>Archaea</taxon>
        <taxon>Nitrososphaerota</taxon>
        <taxon>Candidatus Wolframiiraptoraceae</taxon>
        <taxon>Candidatus Terraquivivens</taxon>
    </lineage>
</organism>
<dbReference type="Gene3D" id="6.10.140.1230">
    <property type="match status" value="1"/>
</dbReference>
<evidence type="ECO:0000313" key="1">
    <source>
        <dbReference type="EMBL" id="PUA32710.1"/>
    </source>
</evidence>